<dbReference type="SUPFAM" id="SSF52980">
    <property type="entry name" value="Restriction endonuclease-like"/>
    <property type="match status" value="1"/>
</dbReference>
<dbReference type="Proteomes" id="UP000680365">
    <property type="component" value="Unassembled WGS sequence"/>
</dbReference>
<dbReference type="PANTHER" id="PTHR34039:SF1">
    <property type="entry name" value="UPF0102 PROTEIN YRAN"/>
    <property type="match status" value="1"/>
</dbReference>
<dbReference type="GO" id="GO:0004519">
    <property type="term" value="F:endonuclease activity"/>
    <property type="evidence" value="ECO:0007669"/>
    <property type="project" value="UniProtKB-KW"/>
</dbReference>
<protein>
    <submittedName>
        <fullName evidence="2">Endonuclease distantly related to archaeal Holliday junction resolvase</fullName>
    </submittedName>
</protein>
<accession>A0ABS5QJR4</accession>
<name>A0ABS5QJR4_9BACT</name>
<dbReference type="InterPro" id="IPR003509">
    <property type="entry name" value="UPF0102_YraN-like"/>
</dbReference>
<comment type="similarity">
    <text evidence="1">Belongs to the UPF0102 family.</text>
</comment>
<dbReference type="RefSeq" id="WP_213348091.1">
    <property type="nucleotide sequence ID" value="NZ_JAEDAM010000002.1"/>
</dbReference>
<comment type="caution">
    <text evidence="2">The sequence shown here is derived from an EMBL/GenBank/DDBJ whole genome shotgun (WGS) entry which is preliminary data.</text>
</comment>
<dbReference type="Pfam" id="PF02021">
    <property type="entry name" value="UPF0102"/>
    <property type="match status" value="1"/>
</dbReference>
<dbReference type="InterPro" id="IPR011856">
    <property type="entry name" value="tRNA_endonuc-like_dom_sf"/>
</dbReference>
<dbReference type="Gene3D" id="3.40.1350.10">
    <property type="match status" value="1"/>
</dbReference>
<evidence type="ECO:0000256" key="1">
    <source>
        <dbReference type="ARBA" id="ARBA00006738"/>
    </source>
</evidence>
<gene>
    <name evidence="2" type="ORF">VAMP_5n285</name>
</gene>
<proteinExistence type="inferred from homology"/>
<keyword evidence="3" id="KW-1185">Reference proteome</keyword>
<keyword evidence="2" id="KW-0378">Hydrolase</keyword>
<keyword evidence="2" id="KW-0540">Nuclease</keyword>
<sequence>MSNISKKNKGYFSEEIVKNYYINNGFKFIEQNFTVKGGELDLIFSKVGSLKFIEVKNIDGINDLFDYITKKKLNFLIKTINIYLYKFDITNIDYSLDVVFVKKNEIYEIYDNIGI</sequence>
<evidence type="ECO:0000313" key="3">
    <source>
        <dbReference type="Proteomes" id="UP000680365"/>
    </source>
</evidence>
<dbReference type="PANTHER" id="PTHR34039">
    <property type="entry name" value="UPF0102 PROTEIN YRAN"/>
    <property type="match status" value="1"/>
</dbReference>
<keyword evidence="2" id="KW-0255">Endonuclease</keyword>
<dbReference type="EMBL" id="JAEDAM010000002">
    <property type="protein sequence ID" value="MBS8121505.1"/>
    <property type="molecule type" value="Genomic_DNA"/>
</dbReference>
<organism evidence="2 3">
    <name type="scientific">Candidatus Vampirococcus lugosii</name>
    <dbReference type="NCBI Taxonomy" id="2789015"/>
    <lineage>
        <taxon>Bacteria</taxon>
        <taxon>Candidatus Absconditibacteriota</taxon>
        <taxon>Vampirococcus</taxon>
    </lineage>
</organism>
<evidence type="ECO:0000313" key="2">
    <source>
        <dbReference type="EMBL" id="MBS8121505.1"/>
    </source>
</evidence>
<dbReference type="InterPro" id="IPR011335">
    <property type="entry name" value="Restrct_endonuc-II-like"/>
</dbReference>
<reference evidence="2 3" key="1">
    <citation type="journal article" date="2021" name="Nat. Commun.">
        <title>Reductive evolution and unique predatory mode in the CPR bacterium Vampirococcus lugosii.</title>
        <authorList>
            <person name="Moreira D."/>
            <person name="Zivanovic Y."/>
            <person name="Lopez-Archilla A.I."/>
            <person name="Iniesto M."/>
            <person name="Lopez-Garcia P."/>
        </authorList>
    </citation>
    <scope>NUCLEOTIDE SEQUENCE [LARGE SCALE GENOMIC DNA]</scope>
    <source>
        <strain evidence="2">Chiprana</strain>
    </source>
</reference>